<keyword evidence="1" id="KW-0732">Signal</keyword>
<evidence type="ECO:0000256" key="1">
    <source>
        <dbReference type="SAM" id="SignalP"/>
    </source>
</evidence>
<feature type="chain" id="PRO_5003231860" description="DUF4139 domain-containing protein" evidence="1">
    <location>
        <begin position="25"/>
        <end position="418"/>
    </location>
</feature>
<keyword evidence="3" id="KW-1185">Reference proteome</keyword>
<reference evidence="3" key="2">
    <citation type="submission" date="2011-01" db="EMBL/GenBank/DDBJ databases">
        <title>The complete genome of Deinococcus maricopensis DSM 21211.</title>
        <authorList>
            <consortium name="US DOE Joint Genome Institute (JGI-PGF)"/>
            <person name="Lucas S."/>
            <person name="Copeland A."/>
            <person name="Lapidus A."/>
            <person name="Goodwin L."/>
            <person name="Pitluck S."/>
            <person name="Kyrpides N."/>
            <person name="Mavromatis K."/>
            <person name="Pagani I."/>
            <person name="Ivanova N."/>
            <person name="Ovchinnikova G."/>
            <person name="Zeytun A."/>
            <person name="Detter J.C."/>
            <person name="Han C."/>
            <person name="Land M."/>
            <person name="Hauser L."/>
            <person name="Markowitz V."/>
            <person name="Cheng J.-F."/>
            <person name="Hugenholtz P."/>
            <person name="Woyke T."/>
            <person name="Wu D."/>
            <person name="Pukall R."/>
            <person name="Gehrich-Schroeter G."/>
            <person name="Brambilla E."/>
            <person name="Klenk H.-P."/>
            <person name="Eisen J.A."/>
        </authorList>
    </citation>
    <scope>NUCLEOTIDE SEQUENCE [LARGE SCALE GENOMIC DNA]</scope>
    <source>
        <strain evidence="3">DSM 21211 / LMG 22137 / NRRL B-23946 / LB-34</strain>
    </source>
</reference>
<name>E8UAK9_DEIML</name>
<protein>
    <recommendedName>
        <fullName evidence="4">DUF4139 domain-containing protein</fullName>
    </recommendedName>
</protein>
<feature type="signal peptide" evidence="1">
    <location>
        <begin position="1"/>
        <end position="24"/>
    </location>
</feature>
<evidence type="ECO:0008006" key="4">
    <source>
        <dbReference type="Google" id="ProtNLM"/>
    </source>
</evidence>
<evidence type="ECO:0000313" key="2">
    <source>
        <dbReference type="EMBL" id="ADV68098.1"/>
    </source>
</evidence>
<dbReference type="EMBL" id="CP002454">
    <property type="protein sequence ID" value="ADV68098.1"/>
    <property type="molecule type" value="Genomic_DNA"/>
</dbReference>
<evidence type="ECO:0000313" key="3">
    <source>
        <dbReference type="Proteomes" id="UP000008635"/>
    </source>
</evidence>
<dbReference type="Proteomes" id="UP000008635">
    <property type="component" value="Chromosome"/>
</dbReference>
<gene>
    <name evidence="2" type="ordered locus">Deima_2463</name>
</gene>
<accession>E8UAK9</accession>
<sequence length="418" mass="44912" precursor="true">MPGMGRHHRTATLLACTVLGAAHAVTLRLYPDFTEVRAAARAPNGAITVSFPPGVAPHVIPGSLDLESVRVLSMTTRKVPSWLRTQEGRTVWWARAGKDTPVTLVSAEDLVVRDAQGRYRTVSLRDLSFGGRPPANPQARDTQYTFRVQGQNATLSYLTRGVRWSARYTLRASGKTATLTGLADLRNATTQALKVDAGAELFAGAVQLRSQAGDLPYPTPTTAGSTSEGSTPAVVSVGSLRGLQRYTLPQAFTLPAEATLTLPFLNPAVTLSRYSALNIPFSATSSDGNLQRAYRMRADAFLPGGALTVRDENRIVGQTRLGDTPPNRAVDLKLGADPDVTYTRTVKVIARDRASSTYRVTLTARNRRASPTRLDVREYLPAGGQVSGEAQQTASGLQVQAPVPARGSVTRTYTVETR</sequence>
<dbReference type="HOGENOM" id="CLU_656765_0_0_0"/>
<dbReference type="KEGG" id="dmr:Deima_2463"/>
<dbReference type="STRING" id="709986.Deima_2463"/>
<dbReference type="PANTHER" id="PTHR38075">
    <property type="entry name" value="DUF4139 DOMAIN-CONTAINING PROTEIN"/>
    <property type="match status" value="1"/>
</dbReference>
<dbReference type="eggNOG" id="COG5316">
    <property type="taxonomic scope" value="Bacteria"/>
</dbReference>
<reference evidence="2 3" key="1">
    <citation type="journal article" date="2011" name="Stand. Genomic Sci.">
        <title>Complete genome sequence of Deinococcus maricopensis type strain (LB-34).</title>
        <authorList>
            <person name="Pukall R."/>
            <person name="Zeytun A."/>
            <person name="Lucas S."/>
            <person name="Lapidus A."/>
            <person name="Hammon N."/>
            <person name="Deshpande S."/>
            <person name="Nolan M."/>
            <person name="Cheng J.F."/>
            <person name="Pitluck S."/>
            <person name="Liolios K."/>
            <person name="Pagani I."/>
            <person name="Mikhailova N."/>
            <person name="Ivanova N."/>
            <person name="Mavromatis K."/>
            <person name="Pati A."/>
            <person name="Tapia R."/>
            <person name="Han C."/>
            <person name="Goodwin L."/>
            <person name="Chen A."/>
            <person name="Palaniappan K."/>
            <person name="Land M."/>
            <person name="Hauser L."/>
            <person name="Chang Y.J."/>
            <person name="Jeffries C.D."/>
            <person name="Brambilla E.M."/>
            <person name="Rohde M."/>
            <person name="Goker M."/>
            <person name="Detter J.C."/>
            <person name="Woyke T."/>
            <person name="Bristow J."/>
            <person name="Eisen J.A."/>
            <person name="Markowitz V."/>
            <person name="Hugenholtz P."/>
            <person name="Kyrpides N.C."/>
            <person name="Klenk H.P."/>
        </authorList>
    </citation>
    <scope>NUCLEOTIDE SEQUENCE [LARGE SCALE GENOMIC DNA]</scope>
    <source>
        <strain evidence="3">DSM 21211 / LMG 22137 / NRRL B-23946 / LB-34</strain>
    </source>
</reference>
<organism evidence="2 3">
    <name type="scientific">Deinococcus maricopensis (strain DSM 21211 / LMG 22137 / NRRL B-23946 / LB-34)</name>
    <dbReference type="NCBI Taxonomy" id="709986"/>
    <lineage>
        <taxon>Bacteria</taxon>
        <taxon>Thermotogati</taxon>
        <taxon>Deinococcota</taxon>
        <taxon>Deinococci</taxon>
        <taxon>Deinococcales</taxon>
        <taxon>Deinococcaceae</taxon>
        <taxon>Deinococcus</taxon>
    </lineage>
</organism>
<dbReference type="AlphaFoldDB" id="E8UAK9"/>
<dbReference type="PANTHER" id="PTHR38075:SF1">
    <property type="entry name" value="DUF4139 DOMAIN-CONTAINING PROTEIN"/>
    <property type="match status" value="1"/>
</dbReference>
<proteinExistence type="predicted"/>